<dbReference type="GO" id="GO:0005634">
    <property type="term" value="C:nucleus"/>
    <property type="evidence" value="ECO:0007669"/>
    <property type="project" value="UniProtKB-SubCell"/>
</dbReference>
<evidence type="ECO:0000313" key="11">
    <source>
        <dbReference type="Proteomes" id="UP000650582"/>
    </source>
</evidence>
<sequence length="716" mass="79788">MTEDDRPTDPSDQSGIEGGKKSAATTTKGQKRRKVNHACLYCRRSHMTCDEGRPCQRCSAASIKRDIGHLCHDEKKPGPSKNNSSTSTPQPQPTVDITATPSVIDSSANPTPIQPPEGFPMAGAPQPFAPVLPQSTPQWPLFSNPPFGLTGDTTTLGNEFSVLSDFLQSLDSRGFQPFAPGSIVQDSPQAPSQTPGPQPTMDIDPDQSQPSPEYPGQIQMPSPAPAPHTELTEPLLPSATKQEKFLLTAADQEPGTRDERLARVIHAKYEAGLLRPYNYVKGYARLSRWMDHNVSQESKKQILQPLSVLRPKFRVGFPLSARLSVPTNEPTQAIAQSLTDIVSFPRFLVQRIINCWTPILTRDDLQDLVFIEEAFERLLLDYDRVFSAMGIPACLWRRTGEIYKGNREFAELVGVDVGRLRDGKMCIYELMSEESAVNYWEKYGHVAFDPAQKAVLTSCVLRYKPTSNSGLAPSNGSNGSTHSSPVLHRQVTGAESTSTSQSGFINCCFSFTIRRDTWGIPSVIVADFFYHIVGDKTSYSQELENLFVCYTLTRGLRQESPCRRRPSLPLEIILSIIRYAGFMSVNPDPALALETQIVPCKHPHLFCGGYSTPPLSRIHLNFMARLRLSYEPGVLSSEFPSGYEHNIAWDQHASEGHLVLRPCISPTSRSPIYSLPRAPNHFTPDNEIFDHTDKIIRVVSSRPARLLVWRWWEPKF</sequence>
<reference evidence="10" key="1">
    <citation type="submission" date="2020-09" db="EMBL/GenBank/DDBJ databases">
        <title>Comparative genome analyses of four rice-infecting Rhizoctonia solani isolates reveal extensive enrichment of homogalacturonan modification genes.</title>
        <authorList>
            <person name="Lee D.-Y."/>
            <person name="Jeon J."/>
            <person name="Kim K.-T."/>
            <person name="Cheong K."/>
            <person name="Song H."/>
            <person name="Choi G."/>
            <person name="Ko J."/>
            <person name="Opiyo S.O."/>
            <person name="Zuo S."/>
            <person name="Madhav S."/>
            <person name="Lee Y.-H."/>
            <person name="Wang G.-L."/>
        </authorList>
    </citation>
    <scope>NUCLEOTIDE SEQUENCE</scope>
    <source>
        <strain evidence="10">AG1-IA YN-7</strain>
    </source>
</reference>
<dbReference type="PROSITE" id="PS50048">
    <property type="entry name" value="ZN2_CY6_FUNGAL_2"/>
    <property type="match status" value="1"/>
</dbReference>
<feature type="domain" description="Zn(2)-C6 fungal-type" evidence="9">
    <location>
        <begin position="38"/>
        <end position="71"/>
    </location>
</feature>
<dbReference type="InterPro" id="IPR056751">
    <property type="entry name" value="PAS_13"/>
</dbReference>
<dbReference type="EMBL" id="JACYCC010000024">
    <property type="protein sequence ID" value="KAF8685031.1"/>
    <property type="molecule type" value="Genomic_DNA"/>
</dbReference>
<keyword evidence="3" id="KW-0862">Zinc</keyword>
<keyword evidence="4" id="KW-0805">Transcription regulation</keyword>
<keyword evidence="2" id="KW-0479">Metal-binding</keyword>
<evidence type="ECO:0000256" key="7">
    <source>
        <dbReference type="ARBA" id="ARBA00023242"/>
    </source>
</evidence>
<protein>
    <submittedName>
        <fullName evidence="10">Rds2-regulator of drug sensitivity</fullName>
    </submittedName>
</protein>
<dbReference type="PANTHER" id="PTHR31986">
    <property type="entry name" value="REGULATOR OF DRUG SENSITIVITY 2"/>
    <property type="match status" value="1"/>
</dbReference>
<dbReference type="CDD" id="cd00067">
    <property type="entry name" value="GAL4"/>
    <property type="match status" value="1"/>
</dbReference>
<evidence type="ECO:0000256" key="6">
    <source>
        <dbReference type="ARBA" id="ARBA00023163"/>
    </source>
</evidence>
<name>A0A8H7HI86_9AGAM</name>
<dbReference type="Proteomes" id="UP000650582">
    <property type="component" value="Unassembled WGS sequence"/>
</dbReference>
<feature type="compositionally biased region" description="Polar residues" evidence="8">
    <location>
        <begin position="80"/>
        <end position="111"/>
    </location>
</feature>
<dbReference type="PANTHER" id="PTHR31986:SF7">
    <property type="entry name" value="REGULATOR OF DRUG SENSITIVITY 2"/>
    <property type="match status" value="1"/>
</dbReference>
<comment type="caution">
    <text evidence="10">The sequence shown here is derived from an EMBL/GenBank/DDBJ whole genome shotgun (WGS) entry which is preliminary data.</text>
</comment>
<dbReference type="GO" id="GO:0000981">
    <property type="term" value="F:DNA-binding transcription factor activity, RNA polymerase II-specific"/>
    <property type="evidence" value="ECO:0007669"/>
    <property type="project" value="InterPro"/>
</dbReference>
<evidence type="ECO:0000256" key="1">
    <source>
        <dbReference type="ARBA" id="ARBA00004123"/>
    </source>
</evidence>
<dbReference type="SMART" id="SM00066">
    <property type="entry name" value="GAL4"/>
    <property type="match status" value="1"/>
</dbReference>
<accession>A0A8H7HI86</accession>
<feature type="compositionally biased region" description="Polar residues" evidence="8">
    <location>
        <begin position="184"/>
        <end position="195"/>
    </location>
</feature>
<dbReference type="Gene3D" id="4.10.240.10">
    <property type="entry name" value="Zn(2)-C6 fungal-type DNA-binding domain"/>
    <property type="match status" value="1"/>
</dbReference>
<dbReference type="GO" id="GO:0008270">
    <property type="term" value="F:zinc ion binding"/>
    <property type="evidence" value="ECO:0007669"/>
    <property type="project" value="InterPro"/>
</dbReference>
<keyword evidence="6" id="KW-0804">Transcription</keyword>
<dbReference type="InterPro" id="IPR001138">
    <property type="entry name" value="Zn2Cys6_DnaBD"/>
</dbReference>
<feature type="region of interest" description="Disordered" evidence="8">
    <location>
        <begin position="177"/>
        <end position="232"/>
    </location>
</feature>
<evidence type="ECO:0000256" key="8">
    <source>
        <dbReference type="SAM" id="MobiDB-lite"/>
    </source>
</evidence>
<dbReference type="AlphaFoldDB" id="A0A8H7HI86"/>
<dbReference type="Pfam" id="PF00172">
    <property type="entry name" value="Zn_clus"/>
    <property type="match status" value="1"/>
</dbReference>
<evidence type="ECO:0000313" key="10">
    <source>
        <dbReference type="EMBL" id="KAF8685031.1"/>
    </source>
</evidence>
<comment type="subcellular location">
    <subcellularLocation>
        <location evidence="1">Nucleus</location>
    </subcellularLocation>
</comment>
<keyword evidence="7" id="KW-0539">Nucleus</keyword>
<evidence type="ECO:0000256" key="3">
    <source>
        <dbReference type="ARBA" id="ARBA00022833"/>
    </source>
</evidence>
<dbReference type="InterPro" id="IPR053045">
    <property type="entry name" value="Zinc_cluster_trans_reg"/>
</dbReference>
<feature type="region of interest" description="Disordered" evidence="8">
    <location>
        <begin position="70"/>
        <end position="144"/>
    </location>
</feature>
<dbReference type="SUPFAM" id="SSF57701">
    <property type="entry name" value="Zn2/Cys6 DNA-binding domain"/>
    <property type="match status" value="1"/>
</dbReference>
<evidence type="ECO:0000256" key="2">
    <source>
        <dbReference type="ARBA" id="ARBA00022723"/>
    </source>
</evidence>
<keyword evidence="5" id="KW-0238">DNA-binding</keyword>
<evidence type="ECO:0000259" key="9">
    <source>
        <dbReference type="PROSITE" id="PS50048"/>
    </source>
</evidence>
<feature type="compositionally biased region" description="Polar residues" evidence="8">
    <location>
        <begin position="470"/>
        <end position="484"/>
    </location>
</feature>
<feature type="region of interest" description="Disordered" evidence="8">
    <location>
        <begin position="1"/>
        <end position="35"/>
    </location>
</feature>
<dbReference type="Pfam" id="PF24990">
    <property type="entry name" value="PAS_13"/>
    <property type="match status" value="1"/>
</dbReference>
<proteinExistence type="predicted"/>
<evidence type="ECO:0000256" key="4">
    <source>
        <dbReference type="ARBA" id="ARBA00023015"/>
    </source>
</evidence>
<feature type="region of interest" description="Disordered" evidence="8">
    <location>
        <begin position="470"/>
        <end position="500"/>
    </location>
</feature>
<evidence type="ECO:0000256" key="5">
    <source>
        <dbReference type="ARBA" id="ARBA00023125"/>
    </source>
</evidence>
<dbReference type="InterPro" id="IPR036864">
    <property type="entry name" value="Zn2-C6_fun-type_DNA-bd_sf"/>
</dbReference>
<gene>
    <name evidence="10" type="ORF">RHS04_01076</name>
</gene>
<dbReference type="GO" id="GO:0000977">
    <property type="term" value="F:RNA polymerase II transcription regulatory region sequence-specific DNA binding"/>
    <property type="evidence" value="ECO:0007669"/>
    <property type="project" value="TreeGrafter"/>
</dbReference>
<organism evidence="10 11">
    <name type="scientific">Rhizoctonia solani</name>
    <dbReference type="NCBI Taxonomy" id="456999"/>
    <lineage>
        <taxon>Eukaryota</taxon>
        <taxon>Fungi</taxon>
        <taxon>Dikarya</taxon>
        <taxon>Basidiomycota</taxon>
        <taxon>Agaricomycotina</taxon>
        <taxon>Agaricomycetes</taxon>
        <taxon>Cantharellales</taxon>
        <taxon>Ceratobasidiaceae</taxon>
        <taxon>Rhizoctonia</taxon>
    </lineage>
</organism>